<evidence type="ECO:0000256" key="2">
    <source>
        <dbReference type="ARBA" id="ARBA00022801"/>
    </source>
</evidence>
<dbReference type="SUPFAM" id="SSF102462">
    <property type="entry name" value="Peptidyl-tRNA hydrolase II"/>
    <property type="match status" value="1"/>
</dbReference>
<keyword evidence="5" id="KW-1185">Reference proteome</keyword>
<dbReference type="EC" id="3.1.1.29" evidence="1"/>
<accession>A0A9W7XGF7</accession>
<dbReference type="InterPro" id="IPR023476">
    <property type="entry name" value="Pep_tRNA_hydro_II_dom_sf"/>
</dbReference>
<dbReference type="Gene3D" id="1.25.40.10">
    <property type="entry name" value="Tetratricopeptide repeat domain"/>
    <property type="match status" value="2"/>
</dbReference>
<keyword evidence="2 4" id="KW-0378">Hydrolase</keyword>
<name>A0A9W7XGF7_9FUNG</name>
<organism evidence="4 5">
    <name type="scientific">Coemansia asiatica</name>
    <dbReference type="NCBI Taxonomy" id="1052880"/>
    <lineage>
        <taxon>Eukaryota</taxon>
        <taxon>Fungi</taxon>
        <taxon>Fungi incertae sedis</taxon>
        <taxon>Zoopagomycota</taxon>
        <taxon>Kickxellomycotina</taxon>
        <taxon>Kickxellomycetes</taxon>
        <taxon>Kickxellales</taxon>
        <taxon>Kickxellaceae</taxon>
        <taxon>Coemansia</taxon>
    </lineage>
</organism>
<evidence type="ECO:0000256" key="1">
    <source>
        <dbReference type="ARBA" id="ARBA00013260"/>
    </source>
</evidence>
<dbReference type="Gene3D" id="3.40.1490.10">
    <property type="entry name" value="Bit1"/>
    <property type="match status" value="1"/>
</dbReference>
<dbReference type="AlphaFoldDB" id="A0A9W7XGF7"/>
<dbReference type="InterPro" id="IPR002833">
    <property type="entry name" value="PTH2"/>
</dbReference>
<dbReference type="PANTHER" id="PTHR46194:SF1">
    <property type="entry name" value="PEPTIDYL-TRNA HYDROLASE PTRHD1-RELATED"/>
    <property type="match status" value="1"/>
</dbReference>
<comment type="catalytic activity">
    <reaction evidence="3">
        <text>an N-acyl-L-alpha-aminoacyl-tRNA + H2O = an N-acyl-L-amino acid + a tRNA + H(+)</text>
        <dbReference type="Rhea" id="RHEA:54448"/>
        <dbReference type="Rhea" id="RHEA-COMP:10123"/>
        <dbReference type="Rhea" id="RHEA-COMP:13883"/>
        <dbReference type="ChEBI" id="CHEBI:15377"/>
        <dbReference type="ChEBI" id="CHEBI:15378"/>
        <dbReference type="ChEBI" id="CHEBI:59874"/>
        <dbReference type="ChEBI" id="CHEBI:78442"/>
        <dbReference type="ChEBI" id="CHEBI:138191"/>
        <dbReference type="EC" id="3.1.1.29"/>
    </reaction>
</comment>
<protein>
    <recommendedName>
        <fullName evidence="1">peptidyl-tRNA hydrolase</fullName>
        <ecNumber evidence="1">3.1.1.29</ecNumber>
    </recommendedName>
</protein>
<dbReference type="Proteomes" id="UP001145021">
    <property type="component" value="Unassembled WGS sequence"/>
</dbReference>
<evidence type="ECO:0000256" key="3">
    <source>
        <dbReference type="ARBA" id="ARBA00048707"/>
    </source>
</evidence>
<dbReference type="PROSITE" id="PS51257">
    <property type="entry name" value="PROKAR_LIPOPROTEIN"/>
    <property type="match status" value="1"/>
</dbReference>
<sequence>MSEARTIFIVMRKDLQKVLNWPLGSIVTQGCHATTAVMWKYRDDERVKAYTADLESMHKVALETKNEASLLKMAENLKEKNIPYHLWIEQPENIPTCLATIPHDTLSPIIMRSGKAAGRPDLLLTRKSGGITRKLLDTFSDSLQKANVLRGKKGTSGAWNFSKISKDFLSVTGHNKFTASLSNAEISSLINGGLDGISDGDQPPPSSPKNTQRYLMYKAIHRRDPEGVWKGFEGILKNNEWRKVTEYDIIRVMQVLNMQYAFERRQEILDRLRLVSDVCKNNGLALSTIWGLNEVIRFYIAEGRRAESYRIKQDIETGAYGPDVRVNVHTYAAMFSNPSANNLPDLIELTSLFDEMISRGISPNIHIEKSLIKAAQKVGEFRLLEEVLKNTEERDIYSTNVNIHARFSASRGQAYLALYLIRPALAELHRLLSMPIPRDKRPIPYRLLNNESSPEISLPLKLSQTREAYFVYLRSLYESIIRICIIRGQIKRARDLMDDLRTNCYLPPTQTAYSWFVRYYAKRKQIDKLVEIQHMMLQDGVPITEHIYTKFMTACMFSPKQRLVDTLIKTVSKPISNNGSADGSKVTDTRVKTHIDAMAIPEDKTTPSNSGLPTIPTSARQTKKIIDHIYFPKQCIHFFEDMLIDLNVPVEDTRNTGYRPNISITNAVMRAYLMLEAPEQALREYKRLYIHQLMHYPSNASLDTQQHARTMHMVFMMALKAASILKDKLEHQRIQNTMIECGIQPTL</sequence>
<dbReference type="InterPro" id="IPR011990">
    <property type="entry name" value="TPR-like_helical_dom_sf"/>
</dbReference>
<evidence type="ECO:0000313" key="5">
    <source>
        <dbReference type="Proteomes" id="UP001145021"/>
    </source>
</evidence>
<dbReference type="PANTHER" id="PTHR46194">
    <property type="entry name" value="PEPTIDYL-TRNA HYDROLASE PTRHD1-RELATED"/>
    <property type="match status" value="1"/>
</dbReference>
<comment type="caution">
    <text evidence="4">The sequence shown here is derived from an EMBL/GenBank/DDBJ whole genome shotgun (WGS) entry which is preliminary data.</text>
</comment>
<dbReference type="Pfam" id="PF01981">
    <property type="entry name" value="PTH2"/>
    <property type="match status" value="1"/>
</dbReference>
<dbReference type="GO" id="GO:0004045">
    <property type="term" value="F:peptidyl-tRNA hydrolase activity"/>
    <property type="evidence" value="ECO:0007669"/>
    <property type="project" value="UniProtKB-EC"/>
</dbReference>
<proteinExistence type="predicted"/>
<gene>
    <name evidence="4" type="primary">PTRHD1</name>
    <name evidence="4" type="ORF">LPJ64_005219</name>
</gene>
<dbReference type="EMBL" id="JANBOH010000313">
    <property type="protein sequence ID" value="KAJ1642958.1"/>
    <property type="molecule type" value="Genomic_DNA"/>
</dbReference>
<dbReference type="InterPro" id="IPR042237">
    <property type="entry name" value="PTRHD1"/>
</dbReference>
<evidence type="ECO:0000313" key="4">
    <source>
        <dbReference type="EMBL" id="KAJ1642958.1"/>
    </source>
</evidence>
<reference evidence="4" key="1">
    <citation type="submission" date="2022-07" db="EMBL/GenBank/DDBJ databases">
        <title>Phylogenomic reconstructions and comparative analyses of Kickxellomycotina fungi.</title>
        <authorList>
            <person name="Reynolds N.K."/>
            <person name="Stajich J.E."/>
            <person name="Barry K."/>
            <person name="Grigoriev I.V."/>
            <person name="Crous P."/>
            <person name="Smith M.E."/>
        </authorList>
    </citation>
    <scope>NUCLEOTIDE SEQUENCE</scope>
    <source>
        <strain evidence="4">NBRC 105413</strain>
    </source>
</reference>